<feature type="transmembrane region" description="Helical" evidence="1">
    <location>
        <begin position="545"/>
        <end position="562"/>
    </location>
</feature>
<organism evidence="2 3">
    <name type="scientific">Cryobacterium zhongshanensis</name>
    <dbReference type="NCBI Taxonomy" id="2928153"/>
    <lineage>
        <taxon>Bacteria</taxon>
        <taxon>Bacillati</taxon>
        <taxon>Actinomycetota</taxon>
        <taxon>Actinomycetes</taxon>
        <taxon>Micrococcales</taxon>
        <taxon>Microbacteriaceae</taxon>
        <taxon>Cryobacterium</taxon>
    </lineage>
</organism>
<evidence type="ECO:0000256" key="1">
    <source>
        <dbReference type="SAM" id="Phobius"/>
    </source>
</evidence>
<reference evidence="2" key="1">
    <citation type="submission" date="2022-03" db="EMBL/GenBank/DDBJ databases">
        <title>Cryobacterium sp. nov. strain ZS14-85, isolated from Antarctic soil.</title>
        <authorList>
            <person name="Li J."/>
            <person name="Niu G."/>
        </authorList>
    </citation>
    <scope>NUCLEOTIDE SEQUENCE</scope>
    <source>
        <strain evidence="2">ZS14-85</strain>
    </source>
</reference>
<keyword evidence="1" id="KW-0472">Membrane</keyword>
<evidence type="ECO:0000313" key="2">
    <source>
        <dbReference type="EMBL" id="MCI4656454.1"/>
    </source>
</evidence>
<dbReference type="EMBL" id="JALGAR010000001">
    <property type="protein sequence ID" value="MCI4656454.1"/>
    <property type="molecule type" value="Genomic_DNA"/>
</dbReference>
<feature type="transmembrane region" description="Helical" evidence="1">
    <location>
        <begin position="50"/>
        <end position="69"/>
    </location>
</feature>
<feature type="transmembrane region" description="Helical" evidence="1">
    <location>
        <begin position="134"/>
        <end position="153"/>
    </location>
</feature>
<sequence>MRRARRPLAGLTAAERLARVLYTSIGPTAVVFCLLSLGSFLSQVWGPRPIPAILVWALVFGLPVALGVLSRRASLALLRRIALAEGVVFLGILVFWLVFRATPLPAAADIPWALTFTGVPVLAVGVATRDRAGWAYLVVACTLSGLVRAATTTNPRPILVGLEDAVYSMLLVGVFLGLMMAARRNAVRVDAATVATRADIAVAAAGVARSRERVAIVALVHDSVISTLLMAGRGGIPAASLAEHSANTLVRLDAVRDRDPGTLVSGPDLTLRLEALAAQITPDAVVSSDLDGHSAVTAAAATALLGAVGEALRNSRVAAGGGRDRSVTRSVTARMFGAGIRITVRDDGVGFDPASVPAERLGIARSIVDRMRRIPGGAATVWSRPGAGAEVVVSWSPEAAAAAVPGAPGAPGFQGSAGAPGTAVTPAPVPLLVTLPRSLAAVLLAVFTAVHLLLAFGDPGPAAGRPLTAAGLLLIVVAAAWLLVVVPDPIPRRAPVAVILLATAGAALASAAVAPVSAQPFAHWPFGAVTLLLVLLATRGRPGPAWVGYGLLAAVGLGWALLNGLTVAVGLDLVIRHAATLLAGAVFAVGLTRSTRALDVLNRERAVSIAAAASDVAALTERESELARVNALARPTLERLAGGEDLDPPLRFECLIVEATLRDAIRARTLFVEPVITAARAARLRGVDVTLLDDSGGRPPEALGAVAGIIAGQLDLLDSGRLTARLLPPGRDDVASLVIDSTGNRMLTVSPVGVLRTP</sequence>
<feature type="transmembrane region" description="Helical" evidence="1">
    <location>
        <begin position="463"/>
        <end position="484"/>
    </location>
</feature>
<gene>
    <name evidence="2" type="ORF">MQH31_01325</name>
</gene>
<feature type="transmembrane region" description="Helical" evidence="1">
    <location>
        <begin position="521"/>
        <end position="538"/>
    </location>
</feature>
<dbReference type="Gene3D" id="3.30.565.10">
    <property type="entry name" value="Histidine kinase-like ATPase, C-terminal domain"/>
    <property type="match status" value="1"/>
</dbReference>
<proteinExistence type="predicted"/>
<dbReference type="GO" id="GO:0005524">
    <property type="term" value="F:ATP binding"/>
    <property type="evidence" value="ECO:0007669"/>
    <property type="project" value="UniProtKB-KW"/>
</dbReference>
<dbReference type="SUPFAM" id="SSF55874">
    <property type="entry name" value="ATPase domain of HSP90 chaperone/DNA topoisomerase II/histidine kinase"/>
    <property type="match status" value="1"/>
</dbReference>
<keyword evidence="2" id="KW-0547">Nucleotide-binding</keyword>
<feature type="transmembrane region" description="Helical" evidence="1">
    <location>
        <begin position="110"/>
        <end position="127"/>
    </location>
</feature>
<dbReference type="AlphaFoldDB" id="A0AA41UFR4"/>
<keyword evidence="1" id="KW-1133">Transmembrane helix</keyword>
<evidence type="ECO:0000313" key="3">
    <source>
        <dbReference type="Proteomes" id="UP001165341"/>
    </source>
</evidence>
<keyword evidence="2" id="KW-0067">ATP-binding</keyword>
<feature type="transmembrane region" description="Helical" evidence="1">
    <location>
        <begin position="439"/>
        <end position="457"/>
    </location>
</feature>
<feature type="transmembrane region" description="Helical" evidence="1">
    <location>
        <begin position="81"/>
        <end position="98"/>
    </location>
</feature>
<keyword evidence="1" id="KW-0812">Transmembrane</keyword>
<feature type="transmembrane region" description="Helical" evidence="1">
    <location>
        <begin position="574"/>
        <end position="592"/>
    </location>
</feature>
<keyword evidence="3" id="KW-1185">Reference proteome</keyword>
<protein>
    <submittedName>
        <fullName evidence="2">ATP-binding protein</fullName>
    </submittedName>
</protein>
<feature type="transmembrane region" description="Helical" evidence="1">
    <location>
        <begin position="165"/>
        <end position="182"/>
    </location>
</feature>
<feature type="transmembrane region" description="Helical" evidence="1">
    <location>
        <begin position="496"/>
        <end position="515"/>
    </location>
</feature>
<name>A0AA41UFR4_9MICO</name>
<feature type="transmembrane region" description="Helical" evidence="1">
    <location>
        <begin position="20"/>
        <end position="44"/>
    </location>
</feature>
<comment type="caution">
    <text evidence="2">The sequence shown here is derived from an EMBL/GenBank/DDBJ whole genome shotgun (WGS) entry which is preliminary data.</text>
</comment>
<accession>A0AA41UFR4</accession>
<dbReference type="InterPro" id="IPR036890">
    <property type="entry name" value="HATPase_C_sf"/>
</dbReference>
<dbReference type="RefSeq" id="WP_243010645.1">
    <property type="nucleotide sequence ID" value="NZ_JALGAR010000001.1"/>
</dbReference>
<dbReference type="Proteomes" id="UP001165341">
    <property type="component" value="Unassembled WGS sequence"/>
</dbReference>